<keyword evidence="2" id="KW-0812">Transmembrane</keyword>
<name>A0AAU9JTJ6_9CILI</name>
<evidence type="ECO:0000313" key="6">
    <source>
        <dbReference type="Proteomes" id="UP001162131"/>
    </source>
</evidence>
<dbReference type="SMART" id="SM00184">
    <property type="entry name" value="RING"/>
    <property type="match status" value="1"/>
</dbReference>
<dbReference type="GO" id="GO:0008270">
    <property type="term" value="F:zinc ion binding"/>
    <property type="evidence" value="ECO:0007669"/>
    <property type="project" value="UniProtKB-KW"/>
</dbReference>
<dbReference type="InterPro" id="IPR052804">
    <property type="entry name" value="UEC_component"/>
</dbReference>
<gene>
    <name evidence="5" type="ORF">BSTOLATCC_MIC51155</name>
</gene>
<keyword evidence="1" id="KW-0862">Zinc</keyword>
<dbReference type="Gene3D" id="3.30.40.10">
    <property type="entry name" value="Zinc/RING finger domain, C3HC4 (zinc finger)"/>
    <property type="match status" value="1"/>
</dbReference>
<keyword evidence="1" id="KW-0479">Metal-binding</keyword>
<dbReference type="InterPro" id="IPR013083">
    <property type="entry name" value="Znf_RING/FYVE/PHD"/>
</dbReference>
<proteinExistence type="predicted"/>
<dbReference type="PANTHER" id="PTHR46359">
    <property type="entry name" value="GEO07743P1"/>
    <property type="match status" value="1"/>
</dbReference>
<feature type="transmembrane region" description="Helical" evidence="2">
    <location>
        <begin position="64"/>
        <end position="84"/>
    </location>
</feature>
<dbReference type="InterPro" id="IPR001841">
    <property type="entry name" value="Znf_RING"/>
</dbReference>
<keyword evidence="6" id="KW-1185">Reference proteome</keyword>
<dbReference type="PROSITE" id="PS50089">
    <property type="entry name" value="ZF_RING_2"/>
    <property type="match status" value="1"/>
</dbReference>
<dbReference type="SUPFAM" id="SSF57850">
    <property type="entry name" value="RING/U-box"/>
    <property type="match status" value="1"/>
</dbReference>
<dbReference type="AlphaFoldDB" id="A0AAU9JTJ6"/>
<feature type="chain" id="PRO_5043381332" description="RING-type domain-containing protein" evidence="3">
    <location>
        <begin position="18"/>
        <end position="190"/>
    </location>
</feature>
<keyword evidence="2" id="KW-0472">Membrane</keyword>
<evidence type="ECO:0000256" key="3">
    <source>
        <dbReference type="SAM" id="SignalP"/>
    </source>
</evidence>
<organism evidence="5 6">
    <name type="scientific">Blepharisma stoltei</name>
    <dbReference type="NCBI Taxonomy" id="1481888"/>
    <lineage>
        <taxon>Eukaryota</taxon>
        <taxon>Sar</taxon>
        <taxon>Alveolata</taxon>
        <taxon>Ciliophora</taxon>
        <taxon>Postciliodesmatophora</taxon>
        <taxon>Heterotrichea</taxon>
        <taxon>Heterotrichida</taxon>
        <taxon>Blepharismidae</taxon>
        <taxon>Blepharisma</taxon>
    </lineage>
</organism>
<dbReference type="Proteomes" id="UP001162131">
    <property type="component" value="Unassembled WGS sequence"/>
</dbReference>
<sequence>MVLNFIFLLVLPHISFQQSVLSGCPCTYEQLHNKKCDDECDIDECDFDNGSCDSSSKDFSYLDVIIISCSTVGVITILAVCCYLSTKINFWDWINNIRRHIIPDNDGDHHITKRQLHQEASLFIYTENVQFVGEPTCAICLMDFKRNDSVRITKCKHMFHMNCIEQWLVTARRPKCPDCNKEYISNEFFE</sequence>
<keyword evidence="1" id="KW-0863">Zinc-finger</keyword>
<accession>A0AAU9JTJ6</accession>
<comment type="caution">
    <text evidence="5">The sequence shown here is derived from an EMBL/GenBank/DDBJ whole genome shotgun (WGS) entry which is preliminary data.</text>
</comment>
<protein>
    <recommendedName>
        <fullName evidence="4">RING-type domain-containing protein</fullName>
    </recommendedName>
</protein>
<evidence type="ECO:0000313" key="5">
    <source>
        <dbReference type="EMBL" id="CAG9330573.1"/>
    </source>
</evidence>
<dbReference type="Pfam" id="PF13639">
    <property type="entry name" value="zf-RING_2"/>
    <property type="match status" value="1"/>
</dbReference>
<feature type="signal peptide" evidence="3">
    <location>
        <begin position="1"/>
        <end position="17"/>
    </location>
</feature>
<dbReference type="EMBL" id="CAJZBQ010000051">
    <property type="protein sequence ID" value="CAG9330573.1"/>
    <property type="molecule type" value="Genomic_DNA"/>
</dbReference>
<feature type="domain" description="RING-type" evidence="4">
    <location>
        <begin position="137"/>
        <end position="180"/>
    </location>
</feature>
<keyword evidence="2" id="KW-1133">Transmembrane helix</keyword>
<keyword evidence="3" id="KW-0732">Signal</keyword>
<reference evidence="5" key="1">
    <citation type="submission" date="2021-09" db="EMBL/GenBank/DDBJ databases">
        <authorList>
            <consortium name="AG Swart"/>
            <person name="Singh M."/>
            <person name="Singh A."/>
            <person name="Seah K."/>
            <person name="Emmerich C."/>
        </authorList>
    </citation>
    <scope>NUCLEOTIDE SEQUENCE</scope>
    <source>
        <strain evidence="5">ATCC30299</strain>
    </source>
</reference>
<dbReference type="PANTHER" id="PTHR46359:SF2">
    <property type="entry name" value="GEO07743P1"/>
    <property type="match status" value="1"/>
</dbReference>
<evidence type="ECO:0000256" key="2">
    <source>
        <dbReference type="SAM" id="Phobius"/>
    </source>
</evidence>
<evidence type="ECO:0000259" key="4">
    <source>
        <dbReference type="PROSITE" id="PS50089"/>
    </source>
</evidence>
<dbReference type="Gene3D" id="3.30.300.320">
    <property type="match status" value="1"/>
</dbReference>
<evidence type="ECO:0000256" key="1">
    <source>
        <dbReference type="PROSITE-ProRule" id="PRU00175"/>
    </source>
</evidence>